<reference evidence="15" key="1">
    <citation type="journal article" date="2011" name="Genome Res.">
        <title>Phylogeny-wide analysis of social amoeba genomes highlights ancient origins for complex intercellular communication.</title>
        <authorList>
            <person name="Heidel A.J."/>
            <person name="Lawal H.M."/>
            <person name="Felder M."/>
            <person name="Schilde C."/>
            <person name="Helps N.R."/>
            <person name="Tunggal B."/>
            <person name="Rivero F."/>
            <person name="John U."/>
            <person name="Schleicher M."/>
            <person name="Eichinger L."/>
            <person name="Platzer M."/>
            <person name="Noegel A.A."/>
            <person name="Schaap P."/>
            <person name="Gloeckner G."/>
        </authorList>
    </citation>
    <scope>NUCLEOTIDE SEQUENCE [LARGE SCALE GENOMIC DNA]</scope>
    <source>
        <strain evidence="15">SH3</strain>
    </source>
</reference>
<dbReference type="Gene3D" id="3.40.50.620">
    <property type="entry name" value="HUPs"/>
    <property type="match status" value="1"/>
</dbReference>
<keyword evidence="4" id="KW-0479">Metal-binding</keyword>
<dbReference type="InterPro" id="IPR014729">
    <property type="entry name" value="Rossmann-like_a/b/a_fold"/>
</dbReference>
<keyword evidence="3" id="KW-0436">Ligase</keyword>
<dbReference type="AlphaFoldDB" id="F4PG83"/>
<keyword evidence="8" id="KW-0648">Protein biosynthesis</keyword>
<evidence type="ECO:0000256" key="2">
    <source>
        <dbReference type="ARBA" id="ARBA00012832"/>
    </source>
</evidence>
<dbReference type="CDD" id="cd00672">
    <property type="entry name" value="CysRS_core"/>
    <property type="match status" value="1"/>
</dbReference>
<dbReference type="SUPFAM" id="SSF47323">
    <property type="entry name" value="Anticodon-binding domain of a subclass of class I aminoacyl-tRNA synthetases"/>
    <property type="match status" value="1"/>
</dbReference>
<dbReference type="PRINTS" id="PR00983">
    <property type="entry name" value="TRNASYNTHCYS"/>
</dbReference>
<organism evidence="14 15">
    <name type="scientific">Cavenderia fasciculata</name>
    <name type="common">Slime mold</name>
    <name type="synonym">Dictyostelium fasciculatum</name>
    <dbReference type="NCBI Taxonomy" id="261658"/>
    <lineage>
        <taxon>Eukaryota</taxon>
        <taxon>Amoebozoa</taxon>
        <taxon>Evosea</taxon>
        <taxon>Eumycetozoa</taxon>
        <taxon>Dictyostelia</taxon>
        <taxon>Acytosteliales</taxon>
        <taxon>Cavenderiaceae</taxon>
        <taxon>Cavenderia</taxon>
    </lineage>
</organism>
<dbReference type="GO" id="GO:0005737">
    <property type="term" value="C:cytoplasm"/>
    <property type="evidence" value="ECO:0007669"/>
    <property type="project" value="TreeGrafter"/>
</dbReference>
<dbReference type="EMBL" id="GL883006">
    <property type="protein sequence ID" value="EGG24717.1"/>
    <property type="molecule type" value="Genomic_DNA"/>
</dbReference>
<evidence type="ECO:0000313" key="14">
    <source>
        <dbReference type="EMBL" id="EGG24717.1"/>
    </source>
</evidence>
<feature type="region of interest" description="Disordered" evidence="12">
    <location>
        <begin position="1"/>
        <end position="27"/>
    </location>
</feature>
<evidence type="ECO:0000259" key="13">
    <source>
        <dbReference type="Pfam" id="PF01406"/>
    </source>
</evidence>
<name>F4PG83_CACFS</name>
<dbReference type="GO" id="GO:0005524">
    <property type="term" value="F:ATP binding"/>
    <property type="evidence" value="ECO:0007669"/>
    <property type="project" value="UniProtKB-KW"/>
</dbReference>
<evidence type="ECO:0000256" key="8">
    <source>
        <dbReference type="ARBA" id="ARBA00022917"/>
    </source>
</evidence>
<dbReference type="HAMAP" id="MF_00041">
    <property type="entry name" value="Cys_tRNA_synth"/>
    <property type="match status" value="1"/>
</dbReference>
<comment type="cofactor">
    <cofactor evidence="1">
        <name>Zn(2+)</name>
        <dbReference type="ChEBI" id="CHEBI:29105"/>
    </cofactor>
</comment>
<dbReference type="NCBIfam" id="TIGR00435">
    <property type="entry name" value="cysS"/>
    <property type="match status" value="1"/>
</dbReference>
<gene>
    <name evidence="14" type="primary">cysS</name>
    <name evidence="14" type="ORF">DFA_02961</name>
</gene>
<evidence type="ECO:0000256" key="3">
    <source>
        <dbReference type="ARBA" id="ARBA00022598"/>
    </source>
</evidence>
<evidence type="ECO:0000256" key="1">
    <source>
        <dbReference type="ARBA" id="ARBA00001947"/>
    </source>
</evidence>
<evidence type="ECO:0000256" key="9">
    <source>
        <dbReference type="ARBA" id="ARBA00023146"/>
    </source>
</evidence>
<accession>F4PG83</accession>
<dbReference type="PANTHER" id="PTHR10890:SF3">
    <property type="entry name" value="CYSTEINE--TRNA LIGASE, CYTOPLASMIC"/>
    <property type="match status" value="1"/>
</dbReference>
<dbReference type="GO" id="GO:0046872">
    <property type="term" value="F:metal ion binding"/>
    <property type="evidence" value="ECO:0007669"/>
    <property type="project" value="UniProtKB-KW"/>
</dbReference>
<feature type="compositionally biased region" description="Polar residues" evidence="12">
    <location>
        <begin position="1"/>
        <end position="11"/>
    </location>
</feature>
<dbReference type="RefSeq" id="XP_004362568.1">
    <property type="nucleotide sequence ID" value="XM_004362511.1"/>
</dbReference>
<evidence type="ECO:0000256" key="7">
    <source>
        <dbReference type="ARBA" id="ARBA00022840"/>
    </source>
</evidence>
<dbReference type="GO" id="GO:0004817">
    <property type="term" value="F:cysteine-tRNA ligase activity"/>
    <property type="evidence" value="ECO:0007669"/>
    <property type="project" value="UniProtKB-EC"/>
</dbReference>
<keyword evidence="5" id="KW-0547">Nucleotide-binding</keyword>
<dbReference type="InterPro" id="IPR015803">
    <property type="entry name" value="Cys-tRNA-ligase"/>
</dbReference>
<dbReference type="GeneID" id="14877161"/>
<dbReference type="EC" id="6.1.1.16" evidence="2"/>
<feature type="region of interest" description="Disordered" evidence="12">
    <location>
        <begin position="581"/>
        <end position="603"/>
    </location>
</feature>
<keyword evidence="15" id="KW-1185">Reference proteome</keyword>
<evidence type="ECO:0000256" key="11">
    <source>
        <dbReference type="SAM" id="Coils"/>
    </source>
</evidence>
<dbReference type="Gene3D" id="1.20.120.1910">
    <property type="entry name" value="Cysteine-tRNA ligase, C-terminal anti-codon recognition domain"/>
    <property type="match status" value="1"/>
</dbReference>
<evidence type="ECO:0000256" key="6">
    <source>
        <dbReference type="ARBA" id="ARBA00022833"/>
    </source>
</evidence>
<keyword evidence="7" id="KW-0067">ATP-binding</keyword>
<keyword evidence="6" id="KW-0862">Zinc</keyword>
<evidence type="ECO:0000256" key="4">
    <source>
        <dbReference type="ARBA" id="ARBA00022723"/>
    </source>
</evidence>
<dbReference type="Proteomes" id="UP000007797">
    <property type="component" value="Unassembled WGS sequence"/>
</dbReference>
<evidence type="ECO:0000313" key="15">
    <source>
        <dbReference type="Proteomes" id="UP000007797"/>
    </source>
</evidence>
<dbReference type="Pfam" id="PF01406">
    <property type="entry name" value="tRNA-synt_1e"/>
    <property type="match status" value="1"/>
</dbReference>
<protein>
    <recommendedName>
        <fullName evidence="2">cysteine--tRNA ligase</fullName>
        <ecNumber evidence="2">6.1.1.16</ecNumber>
    </recommendedName>
    <alternativeName>
        <fullName evidence="10">Cysteinyl-tRNA synthetase</fullName>
    </alternativeName>
</protein>
<dbReference type="SUPFAM" id="SSF52374">
    <property type="entry name" value="Nucleotidylyl transferase"/>
    <property type="match status" value="1"/>
</dbReference>
<dbReference type="OrthoDB" id="438179at2759"/>
<dbReference type="GO" id="GO:0006423">
    <property type="term" value="P:cysteinyl-tRNA aminoacylation"/>
    <property type="evidence" value="ECO:0007669"/>
    <property type="project" value="InterPro"/>
</dbReference>
<dbReference type="STRING" id="1054147.F4PG83"/>
<feature type="coiled-coil region" evidence="11">
    <location>
        <begin position="531"/>
        <end position="567"/>
    </location>
</feature>
<keyword evidence="9" id="KW-0030">Aminoacyl-tRNA synthetase</keyword>
<keyword evidence="11" id="KW-0175">Coiled coil</keyword>
<dbReference type="OMA" id="FHNDMKS"/>
<evidence type="ECO:0000256" key="12">
    <source>
        <dbReference type="SAM" id="MobiDB-lite"/>
    </source>
</evidence>
<dbReference type="InterPro" id="IPR009080">
    <property type="entry name" value="tRNAsynth_Ia_anticodon-bd"/>
</dbReference>
<dbReference type="PANTHER" id="PTHR10890">
    <property type="entry name" value="CYSTEINYL-TRNA SYNTHETASE"/>
    <property type="match status" value="1"/>
</dbReference>
<evidence type="ECO:0000256" key="10">
    <source>
        <dbReference type="ARBA" id="ARBA00031499"/>
    </source>
</evidence>
<dbReference type="InterPro" id="IPR032678">
    <property type="entry name" value="tRNA-synt_1_cat_dom"/>
</dbReference>
<proteinExistence type="inferred from homology"/>
<dbReference type="KEGG" id="dfa:DFA_02961"/>
<sequence length="628" mass="71957">MSEQTSPTLKSANKREQPQWHQPQGKPSGLFINNSLTMSKNEFVPSSGTKDVSWYICGPTVYDASHMGHARSYISFDVIRRIMRDYMGFNIMYVMNITDIDDKIIIRARERGITHTELSRACEASFFEDMKALNVLPPDALTRVTEYITEIVTFVEKIIENGFAYESNGSVYFDTVAYSKQHDYGKLDPNAVGNEKLNSEGEGALSAAVSEKRNNNDFALWKKSKELEPKWNSPWGEGRPGWHIECSAMASDILGPNIDIHSGGEDLKFPHHDNEIAQSEAHYKCKQWINYFIHSGHLLIDGSKMSKSLKNFITIQEALKKYTARQMRMLFLIHKYDKPMNYSVESMTNAIEIEKIFTEFFHLVKGIIRSTSIAGEQNWEKADKELNAELQQAKRDVDKFIMDNFNTVDVIHRLKELISKSNIYINDKSRAPRVAIIQGVADYVTYILRVFGLTEAGGVGFGVAGEGNVEETMTPMFDAIVDFRNQMRSLAIAKDTTKILQACDSFRDDVLPLHGVKIDDRATGSTWKFENKEVLRKEMELKKEIEKKKQQDKLDKLKKEQEKLERSKILPDQLFKSETDKYSQFDQRGVPTHDNTGKEITKSQLKKLNSTYDEHVKNHTKYLESIKN</sequence>
<dbReference type="InterPro" id="IPR024909">
    <property type="entry name" value="Cys-tRNA/MSH_ligase"/>
</dbReference>
<feature type="domain" description="tRNA synthetases class I catalytic" evidence="13">
    <location>
        <begin position="48"/>
        <end position="350"/>
    </location>
</feature>
<evidence type="ECO:0000256" key="5">
    <source>
        <dbReference type="ARBA" id="ARBA00022741"/>
    </source>
</evidence>
<dbReference type="FunFam" id="3.40.50.620:FF:000027">
    <property type="entry name" value="Cysteine--tRNA ligase, cytoplasmic"/>
    <property type="match status" value="1"/>
</dbReference>